<sequence length="35" mass="4328">MKFQITNWNLKFLELEFKTSLEFGIYLNSNLRLEF</sequence>
<keyword evidence="2" id="KW-1185">Reference proteome</keyword>
<protein>
    <submittedName>
        <fullName evidence="1">Uncharacterized protein</fullName>
    </submittedName>
</protein>
<evidence type="ECO:0000313" key="1">
    <source>
        <dbReference type="EMBL" id="SMO65732.1"/>
    </source>
</evidence>
<name>A0A521D252_9FLAO</name>
<dbReference type="AlphaFoldDB" id="A0A521D252"/>
<evidence type="ECO:0000313" key="2">
    <source>
        <dbReference type="Proteomes" id="UP000319267"/>
    </source>
</evidence>
<gene>
    <name evidence="1" type="ORF">SAMN06265220_102939</name>
</gene>
<dbReference type="Proteomes" id="UP000319267">
    <property type="component" value="Unassembled WGS sequence"/>
</dbReference>
<organism evidence="1 2">
    <name type="scientific">Flavobacterium nitrogenifigens</name>
    <dbReference type="NCBI Taxonomy" id="1617283"/>
    <lineage>
        <taxon>Bacteria</taxon>
        <taxon>Pseudomonadati</taxon>
        <taxon>Bacteroidota</taxon>
        <taxon>Flavobacteriia</taxon>
        <taxon>Flavobacteriales</taxon>
        <taxon>Flavobacteriaceae</taxon>
        <taxon>Flavobacterium</taxon>
    </lineage>
</organism>
<accession>A0A521D252</accession>
<proteinExistence type="predicted"/>
<reference evidence="1 2" key="1">
    <citation type="submission" date="2017-05" db="EMBL/GenBank/DDBJ databases">
        <authorList>
            <person name="Varghese N."/>
            <person name="Submissions S."/>
        </authorList>
    </citation>
    <scope>NUCLEOTIDE SEQUENCE [LARGE SCALE GENOMIC DNA]</scope>
    <source>
        <strain evidence="1 2">DSM 29982</strain>
    </source>
</reference>
<dbReference type="EMBL" id="FXTQ01000002">
    <property type="protein sequence ID" value="SMO65732.1"/>
    <property type="molecule type" value="Genomic_DNA"/>
</dbReference>